<feature type="region of interest" description="Disordered" evidence="1">
    <location>
        <begin position="55"/>
        <end position="90"/>
    </location>
</feature>
<dbReference type="EMBL" id="JWIN03000023">
    <property type="protein sequence ID" value="KAB1258550.1"/>
    <property type="molecule type" value="Genomic_DNA"/>
</dbReference>
<evidence type="ECO:0000313" key="3">
    <source>
        <dbReference type="Proteomes" id="UP000299084"/>
    </source>
</evidence>
<evidence type="ECO:0000313" key="2">
    <source>
        <dbReference type="EMBL" id="KAB1258550.1"/>
    </source>
</evidence>
<gene>
    <name evidence="2" type="ORF">Cadr_000023083</name>
</gene>
<feature type="compositionally biased region" description="Polar residues" evidence="1">
    <location>
        <begin position="564"/>
        <end position="575"/>
    </location>
</feature>
<sequence>MGMPLGFHTMKPGVTEPRERETQLCSDAATGRPLHTCPHPRGKAGMRWNAGLLSSGHSRPRTGGWGPGLQAGGRGSRVDTAAPLPARIGGGGHRRKMYIWRVRPRSDGKAPPKGLPRILCRLRDPRQKQEVTEDHDVNRLSNLPASTSLNHPRWRRPLDARAVMRLRRRSAKRGPRARAVLTPRPRPSRLIQPSGSSLQEEPLHRVTVISVKPHVSYLLPPPTPPAKPAVGVHPLPPTFGCACKTRRFGAVLLDGLFMSFSGLRPPPEITPFVRRTRTVQTTRMFSIEPPGNQSKVGCIRQPLSEPATGSPNASGDNPSWETAPKSTSSSPQKHLLESLDVLTSQVSPPWPGRQGRQGHIRNLPSLQRLLSLFQKTLPRHLQQRPQSSSNALHLLPRPAQSQDKETGPLPRTVPDSPAHLTLTGDLHGCVGGANRSSEKLPWCHLGLPRIPQLSWSILLLLMVSQTPRPPRLFSLPNPKETVLHPGQKSLGAAAGTFLRGPSGRKTLSSPLPAGAEITTIYRATVDDDAPKLAGQIFCQEGHKEGATAKGAGGAPRAAARKPGDNQNLQSFSPRSEGSEPHAAPNTPGLEGRLACAGRLRGATLKAYAHKLACSETLRGSSHLKGAWIRPAFWSRRASQRGGRPLRHPGDTDASGATLGSGFSRQDSGGGKCGSGRQDAALSTRQSAPVPGCPRPSFQPHGDTAIPIVRRPTPAPGLSVSRHQLQDPPASRRTQLHPLADQQQPWEPLEPGPAYQLANARPRTPGNQPCLPGDQQQPQDPASPRSGQAAALGALNPQPAPLGPAPAHSQQRKWIKDLNSTGCVWQLRCRRKETVLLSDLPCALDGPSEPLQDVHPWPLQRCVGLGSPALLYSGTLCSPLLWSQSLMDPKERVALRQTPQKDSGFRLHCGTCPAPGRGGGVLTTLHLDAAGESQPIIKEELQSQGCKKEACLGAGELCTDTCHHVALSRAKEPGHLVRLSSVNSFASRRLQSQCLAWDWAERKKIKVRVRFRENRDSVWRPQRDRGPEPKNSPTQVHVSVAALSRAQQRPQVSGDVAGRQRKSSRF</sequence>
<feature type="region of interest" description="Disordered" evidence="1">
    <location>
        <begin position="545"/>
        <end position="589"/>
    </location>
</feature>
<feature type="compositionally biased region" description="Polar residues" evidence="1">
    <location>
        <begin position="307"/>
        <end position="332"/>
    </location>
</feature>
<comment type="caution">
    <text evidence="2">The sequence shown here is derived from an EMBL/GenBank/DDBJ whole genome shotgun (WGS) entry which is preliminary data.</text>
</comment>
<feature type="region of interest" description="Disordered" evidence="1">
    <location>
        <begin position="283"/>
        <end position="332"/>
    </location>
</feature>
<dbReference type="Proteomes" id="UP000299084">
    <property type="component" value="Unassembled WGS sequence"/>
</dbReference>
<evidence type="ECO:0000256" key="1">
    <source>
        <dbReference type="SAM" id="MobiDB-lite"/>
    </source>
</evidence>
<name>A0A5N4CIF9_CAMDR</name>
<feature type="region of interest" description="Disordered" evidence="1">
    <location>
        <begin position="398"/>
        <end position="419"/>
    </location>
</feature>
<feature type="region of interest" description="Disordered" evidence="1">
    <location>
        <begin position="1017"/>
        <end position="1065"/>
    </location>
</feature>
<proteinExistence type="predicted"/>
<feature type="compositionally biased region" description="Gly residues" evidence="1">
    <location>
        <begin position="63"/>
        <end position="75"/>
    </location>
</feature>
<keyword evidence="3" id="KW-1185">Reference proteome</keyword>
<feature type="compositionally biased region" description="Basic and acidic residues" evidence="1">
    <location>
        <begin position="1017"/>
        <end position="1027"/>
    </location>
</feature>
<protein>
    <submittedName>
        <fullName evidence="2">Uncharacterized protein</fullName>
    </submittedName>
</protein>
<organism evidence="2 3">
    <name type="scientific">Camelus dromedarius</name>
    <name type="common">Dromedary</name>
    <name type="synonym">Arabian camel</name>
    <dbReference type="NCBI Taxonomy" id="9838"/>
    <lineage>
        <taxon>Eukaryota</taxon>
        <taxon>Metazoa</taxon>
        <taxon>Chordata</taxon>
        <taxon>Craniata</taxon>
        <taxon>Vertebrata</taxon>
        <taxon>Euteleostomi</taxon>
        <taxon>Mammalia</taxon>
        <taxon>Eutheria</taxon>
        <taxon>Laurasiatheria</taxon>
        <taxon>Artiodactyla</taxon>
        <taxon>Tylopoda</taxon>
        <taxon>Camelidae</taxon>
        <taxon>Camelus</taxon>
    </lineage>
</organism>
<feature type="region of interest" description="Disordered" evidence="1">
    <location>
        <begin position="637"/>
        <end position="810"/>
    </location>
</feature>
<dbReference type="AlphaFoldDB" id="A0A5N4CIF9"/>
<reference evidence="2 3" key="1">
    <citation type="journal article" date="2019" name="Mol. Ecol. Resour.">
        <title>Improving Illumina assemblies with Hi-C and long reads: an example with the North African dromedary.</title>
        <authorList>
            <person name="Elbers J.P."/>
            <person name="Rogers M.F."/>
            <person name="Perelman P.L."/>
            <person name="Proskuryakova A.A."/>
            <person name="Serdyukova N.A."/>
            <person name="Johnson W.E."/>
            <person name="Horin P."/>
            <person name="Corander J."/>
            <person name="Murphy D."/>
            <person name="Burger P.A."/>
        </authorList>
    </citation>
    <scope>NUCLEOTIDE SEQUENCE [LARGE SCALE GENOMIC DNA]</scope>
    <source>
        <strain evidence="2">Drom800</strain>
        <tissue evidence="2">Blood</tissue>
    </source>
</reference>
<accession>A0A5N4CIF9</accession>